<evidence type="ECO:0000313" key="11">
    <source>
        <dbReference type="EMBL" id="KAJ8365094.1"/>
    </source>
</evidence>
<evidence type="ECO:0000256" key="9">
    <source>
        <dbReference type="ARBA" id="ARBA00048679"/>
    </source>
</evidence>
<dbReference type="GO" id="GO:0043066">
    <property type="term" value="P:negative regulation of apoptotic process"/>
    <property type="evidence" value="ECO:0007669"/>
    <property type="project" value="TreeGrafter"/>
</dbReference>
<dbReference type="PROSITE" id="PS00108">
    <property type="entry name" value="PROTEIN_KINASE_ST"/>
    <property type="match status" value="1"/>
</dbReference>
<dbReference type="InterPro" id="IPR008271">
    <property type="entry name" value="Ser/Thr_kinase_AS"/>
</dbReference>
<dbReference type="InterPro" id="IPR011009">
    <property type="entry name" value="Kinase-like_dom_sf"/>
</dbReference>
<evidence type="ECO:0000313" key="12">
    <source>
        <dbReference type="Proteomes" id="UP001152622"/>
    </source>
</evidence>
<dbReference type="GO" id="GO:0004674">
    <property type="term" value="F:protein serine/threonine kinase activity"/>
    <property type="evidence" value="ECO:0007669"/>
    <property type="project" value="UniProtKB-KW"/>
</dbReference>
<evidence type="ECO:0000256" key="1">
    <source>
        <dbReference type="ARBA" id="ARBA00005505"/>
    </source>
</evidence>
<dbReference type="InterPro" id="IPR000719">
    <property type="entry name" value="Prot_kinase_dom"/>
</dbReference>
<gene>
    <name evidence="11" type="ORF">SKAU_G00139250</name>
</gene>
<reference evidence="11" key="1">
    <citation type="journal article" date="2023" name="Science">
        <title>Genome structures resolve the early diversification of teleost fishes.</title>
        <authorList>
            <person name="Parey E."/>
            <person name="Louis A."/>
            <person name="Montfort J."/>
            <person name="Bouchez O."/>
            <person name="Roques C."/>
            <person name="Iampietro C."/>
            <person name="Lluch J."/>
            <person name="Castinel A."/>
            <person name="Donnadieu C."/>
            <person name="Desvignes T."/>
            <person name="Floi Bucao C."/>
            <person name="Jouanno E."/>
            <person name="Wen M."/>
            <person name="Mejri S."/>
            <person name="Dirks R."/>
            <person name="Jansen H."/>
            <person name="Henkel C."/>
            <person name="Chen W.J."/>
            <person name="Zahm M."/>
            <person name="Cabau C."/>
            <person name="Klopp C."/>
            <person name="Thompson A.W."/>
            <person name="Robinson-Rechavi M."/>
            <person name="Braasch I."/>
            <person name="Lecointre G."/>
            <person name="Bobe J."/>
            <person name="Postlethwait J.H."/>
            <person name="Berthelot C."/>
            <person name="Roest Crollius H."/>
            <person name="Guiguen Y."/>
        </authorList>
    </citation>
    <scope>NUCLEOTIDE SEQUENCE</scope>
    <source>
        <strain evidence="11">WJC10195</strain>
    </source>
</reference>
<sequence>MDGGTFMYKWTDEDVARLIRLHQENEALFSGRRNAAQQGWEVVLKEMGLQDLVSPARAAKKWENLKKTFKILEGRQQEIPLEVALLHIVGSGNPAPKGIVRLLDSFKVPGELLLVLERPVPCKDLFDYVSNRGVHLEEEETKVIMRQLLEAVQVIYDRGVVHRDLKTENVLIESDSSHLQAHLIDFGCADLLRDRPFTKFRGTTLYTAPEWFTENKLHGVSSTVWQLRTIMDEILHLRRPFSNANEIIQKPLMLQKGLSVSRDEAA</sequence>
<dbReference type="Proteomes" id="UP001152622">
    <property type="component" value="Chromosome 4"/>
</dbReference>
<keyword evidence="3" id="KW-0723">Serine/threonine-protein kinase</keyword>
<dbReference type="EMBL" id="JAINUF010000004">
    <property type="protein sequence ID" value="KAJ8365094.1"/>
    <property type="molecule type" value="Genomic_DNA"/>
</dbReference>
<dbReference type="Gene3D" id="3.30.200.20">
    <property type="entry name" value="Phosphorylase Kinase, domain 1"/>
    <property type="match status" value="1"/>
</dbReference>
<dbReference type="Pfam" id="PF13837">
    <property type="entry name" value="Myb_DNA-bind_4"/>
    <property type="match status" value="1"/>
</dbReference>
<keyword evidence="4" id="KW-0808">Transferase</keyword>
<dbReference type="PROSITE" id="PS50011">
    <property type="entry name" value="PROTEIN_KINASE_DOM"/>
    <property type="match status" value="1"/>
</dbReference>
<evidence type="ECO:0000256" key="5">
    <source>
        <dbReference type="ARBA" id="ARBA00022741"/>
    </source>
</evidence>
<comment type="catalytic activity">
    <reaction evidence="8">
        <text>L-threonyl-[protein] + ATP = O-phospho-L-threonyl-[protein] + ADP + H(+)</text>
        <dbReference type="Rhea" id="RHEA:46608"/>
        <dbReference type="Rhea" id="RHEA-COMP:11060"/>
        <dbReference type="Rhea" id="RHEA-COMP:11605"/>
        <dbReference type="ChEBI" id="CHEBI:15378"/>
        <dbReference type="ChEBI" id="CHEBI:30013"/>
        <dbReference type="ChEBI" id="CHEBI:30616"/>
        <dbReference type="ChEBI" id="CHEBI:61977"/>
        <dbReference type="ChEBI" id="CHEBI:456216"/>
        <dbReference type="EC" id="2.7.11.1"/>
    </reaction>
</comment>
<keyword evidence="12" id="KW-1185">Reference proteome</keyword>
<keyword evidence="5" id="KW-0547">Nucleotide-binding</keyword>
<name>A0A9Q1FS89_SYNKA</name>
<keyword evidence="6" id="KW-0418">Kinase</keyword>
<dbReference type="SUPFAM" id="SSF56112">
    <property type="entry name" value="Protein kinase-like (PK-like)"/>
    <property type="match status" value="1"/>
</dbReference>
<dbReference type="Pfam" id="PF00069">
    <property type="entry name" value="Pkinase"/>
    <property type="match status" value="1"/>
</dbReference>
<evidence type="ECO:0000256" key="3">
    <source>
        <dbReference type="ARBA" id="ARBA00022527"/>
    </source>
</evidence>
<organism evidence="11 12">
    <name type="scientific">Synaphobranchus kaupii</name>
    <name type="common">Kaup's arrowtooth eel</name>
    <dbReference type="NCBI Taxonomy" id="118154"/>
    <lineage>
        <taxon>Eukaryota</taxon>
        <taxon>Metazoa</taxon>
        <taxon>Chordata</taxon>
        <taxon>Craniata</taxon>
        <taxon>Vertebrata</taxon>
        <taxon>Euteleostomi</taxon>
        <taxon>Actinopterygii</taxon>
        <taxon>Neopterygii</taxon>
        <taxon>Teleostei</taxon>
        <taxon>Anguilliformes</taxon>
        <taxon>Synaphobranchidae</taxon>
        <taxon>Synaphobranchus</taxon>
    </lineage>
</organism>
<accession>A0A9Q1FS89</accession>
<evidence type="ECO:0000256" key="6">
    <source>
        <dbReference type="ARBA" id="ARBA00022777"/>
    </source>
</evidence>
<dbReference type="GO" id="GO:0007346">
    <property type="term" value="P:regulation of mitotic cell cycle"/>
    <property type="evidence" value="ECO:0007669"/>
    <property type="project" value="TreeGrafter"/>
</dbReference>
<comment type="caution">
    <text evidence="11">The sequence shown here is derived from an EMBL/GenBank/DDBJ whole genome shotgun (WGS) entry which is preliminary data.</text>
</comment>
<feature type="domain" description="Protein kinase" evidence="10">
    <location>
        <begin position="1"/>
        <end position="266"/>
    </location>
</feature>
<protein>
    <recommendedName>
        <fullName evidence="2">non-specific serine/threonine protein kinase</fullName>
        <ecNumber evidence="2">2.7.11.1</ecNumber>
    </recommendedName>
</protein>
<dbReference type="PANTHER" id="PTHR22984:SF11">
    <property type="entry name" value="AURORA KINASE-RELATED"/>
    <property type="match status" value="1"/>
</dbReference>
<keyword evidence="7" id="KW-0067">ATP-binding</keyword>
<evidence type="ECO:0000256" key="4">
    <source>
        <dbReference type="ARBA" id="ARBA00022679"/>
    </source>
</evidence>
<dbReference type="PANTHER" id="PTHR22984">
    <property type="entry name" value="SERINE/THREONINE-PROTEIN KINASE PIM"/>
    <property type="match status" value="1"/>
</dbReference>
<proteinExistence type="inferred from homology"/>
<evidence type="ECO:0000256" key="8">
    <source>
        <dbReference type="ARBA" id="ARBA00047899"/>
    </source>
</evidence>
<dbReference type="Gene3D" id="1.10.510.10">
    <property type="entry name" value="Transferase(Phosphotransferase) domain 1"/>
    <property type="match status" value="1"/>
</dbReference>
<dbReference type="SMART" id="SM00220">
    <property type="entry name" value="S_TKc"/>
    <property type="match status" value="1"/>
</dbReference>
<comment type="catalytic activity">
    <reaction evidence="9">
        <text>L-seryl-[protein] + ATP = O-phospho-L-seryl-[protein] + ADP + H(+)</text>
        <dbReference type="Rhea" id="RHEA:17989"/>
        <dbReference type="Rhea" id="RHEA-COMP:9863"/>
        <dbReference type="Rhea" id="RHEA-COMP:11604"/>
        <dbReference type="ChEBI" id="CHEBI:15378"/>
        <dbReference type="ChEBI" id="CHEBI:29999"/>
        <dbReference type="ChEBI" id="CHEBI:30616"/>
        <dbReference type="ChEBI" id="CHEBI:83421"/>
        <dbReference type="ChEBI" id="CHEBI:456216"/>
        <dbReference type="EC" id="2.7.11.1"/>
    </reaction>
</comment>
<dbReference type="GO" id="GO:0005524">
    <property type="term" value="F:ATP binding"/>
    <property type="evidence" value="ECO:0007669"/>
    <property type="project" value="UniProtKB-KW"/>
</dbReference>
<comment type="similarity">
    <text evidence="1">Belongs to the protein kinase superfamily. CAMK Ser/Thr protein kinase family. PIM subfamily.</text>
</comment>
<dbReference type="GO" id="GO:0005737">
    <property type="term" value="C:cytoplasm"/>
    <property type="evidence" value="ECO:0007669"/>
    <property type="project" value="TreeGrafter"/>
</dbReference>
<dbReference type="InterPro" id="IPR051138">
    <property type="entry name" value="PIM_Ser/Thr_kinase"/>
</dbReference>
<evidence type="ECO:0000256" key="2">
    <source>
        <dbReference type="ARBA" id="ARBA00012513"/>
    </source>
</evidence>
<evidence type="ECO:0000256" key="7">
    <source>
        <dbReference type="ARBA" id="ARBA00022840"/>
    </source>
</evidence>
<evidence type="ECO:0000259" key="10">
    <source>
        <dbReference type="PROSITE" id="PS50011"/>
    </source>
</evidence>
<dbReference type="AlphaFoldDB" id="A0A9Q1FS89"/>
<dbReference type="OrthoDB" id="8933168at2759"/>
<dbReference type="EC" id="2.7.11.1" evidence="2"/>
<dbReference type="InterPro" id="IPR044822">
    <property type="entry name" value="Myb_DNA-bind_4"/>
</dbReference>